<dbReference type="InterPro" id="IPR023393">
    <property type="entry name" value="START-like_dom_sf"/>
</dbReference>
<reference evidence="4" key="1">
    <citation type="submission" date="2016-06" db="EMBL/GenBank/DDBJ databases">
        <authorList>
            <person name="Varghese N."/>
            <person name="Submissions Spin"/>
        </authorList>
    </citation>
    <scope>NUCLEOTIDE SEQUENCE [LARGE SCALE GENOMIC DNA]</scope>
    <source>
        <strain evidence="4">DSM 44875</strain>
    </source>
</reference>
<organism evidence="3 4">
    <name type="scientific">Micromonospora coriariae</name>
    <dbReference type="NCBI Taxonomy" id="285665"/>
    <lineage>
        <taxon>Bacteria</taxon>
        <taxon>Bacillati</taxon>
        <taxon>Actinomycetota</taxon>
        <taxon>Actinomycetes</taxon>
        <taxon>Micromonosporales</taxon>
        <taxon>Micromonosporaceae</taxon>
        <taxon>Micromonospora</taxon>
    </lineage>
</organism>
<comment type="similarity">
    <text evidence="1">Belongs to the AHA1 family.</text>
</comment>
<feature type="domain" description="Activator of Hsp90 ATPase homologue 1/2-like C-terminal" evidence="2">
    <location>
        <begin position="24"/>
        <end position="153"/>
    </location>
</feature>
<name>A0A1C4Y4D5_9ACTN</name>
<accession>A0A1C4Y4D5</accession>
<dbReference type="EMBL" id="LT607412">
    <property type="protein sequence ID" value="SCF15540.1"/>
    <property type="molecule type" value="Genomic_DNA"/>
</dbReference>
<dbReference type="Proteomes" id="UP000198243">
    <property type="component" value="Chromosome I"/>
</dbReference>
<evidence type="ECO:0000259" key="2">
    <source>
        <dbReference type="Pfam" id="PF08327"/>
    </source>
</evidence>
<dbReference type="SUPFAM" id="SSF55961">
    <property type="entry name" value="Bet v1-like"/>
    <property type="match status" value="1"/>
</dbReference>
<evidence type="ECO:0000313" key="4">
    <source>
        <dbReference type="Proteomes" id="UP000198243"/>
    </source>
</evidence>
<keyword evidence="4" id="KW-1185">Reference proteome</keyword>
<dbReference type="OrthoDB" id="5185819at2"/>
<dbReference type="CDD" id="cd07826">
    <property type="entry name" value="SRPBCC_CalC_Aha1-like_9"/>
    <property type="match status" value="1"/>
</dbReference>
<evidence type="ECO:0000256" key="1">
    <source>
        <dbReference type="ARBA" id="ARBA00006817"/>
    </source>
</evidence>
<sequence length="157" mass="17733">MDKLRDLVIDMPSDREITLIRSFDAPRELVWAAHSQAEHLKHWWGRGNPLDVEIDFKVGGGYRFVEHATDGNAYGFRGEFREIVVPERIVQTFEYEGMPGQVAVETLVFTETDGRTAVTGTTRFDTTEQRDGMAESGMAQGAAESYNALDRYLATLR</sequence>
<protein>
    <submittedName>
        <fullName evidence="3">Uncharacterized conserved protein YndB, AHSA1/START domain</fullName>
    </submittedName>
</protein>
<dbReference type="RefSeq" id="WP_089021328.1">
    <property type="nucleotide sequence ID" value="NZ_LT607412.1"/>
</dbReference>
<evidence type="ECO:0000313" key="3">
    <source>
        <dbReference type="EMBL" id="SCF15540.1"/>
    </source>
</evidence>
<dbReference type="Gene3D" id="3.30.530.20">
    <property type="match status" value="1"/>
</dbReference>
<proteinExistence type="inferred from homology"/>
<dbReference type="Pfam" id="PF08327">
    <property type="entry name" value="AHSA1"/>
    <property type="match status" value="1"/>
</dbReference>
<dbReference type="InterPro" id="IPR013538">
    <property type="entry name" value="ASHA1/2-like_C"/>
</dbReference>
<dbReference type="AlphaFoldDB" id="A0A1C4Y4D5"/>
<gene>
    <name evidence="3" type="ORF">GA0070607_6231</name>
</gene>